<comment type="caution">
    <text evidence="8">The sequence shown here is derived from an EMBL/GenBank/DDBJ whole genome shotgun (WGS) entry which is preliminary data.</text>
</comment>
<proteinExistence type="predicted"/>
<keyword evidence="2 4" id="KW-0472">Membrane</keyword>
<feature type="compositionally biased region" description="Low complexity" evidence="5">
    <location>
        <begin position="533"/>
        <end position="552"/>
    </location>
</feature>
<evidence type="ECO:0000256" key="6">
    <source>
        <dbReference type="SAM" id="Phobius"/>
    </source>
</evidence>
<keyword evidence="6" id="KW-1133">Transmembrane helix</keyword>
<dbReference type="PROSITE" id="PS51123">
    <property type="entry name" value="OMPA_2"/>
    <property type="match status" value="1"/>
</dbReference>
<protein>
    <submittedName>
        <fullName evidence="8">OmpA family protein</fullName>
    </submittedName>
</protein>
<keyword evidence="9" id="KW-1185">Reference proteome</keyword>
<dbReference type="EMBL" id="AOMT01000021">
    <property type="protein sequence ID" value="KDN25338.1"/>
    <property type="molecule type" value="Genomic_DNA"/>
</dbReference>
<sequence>MNLINTLSELVTPHVLAATATHEGDNTTKSKLLSAFYAIFASRLTDGSAFSRLSALNSLDLDNGQSILDAVFNDNNTINQTAQLNDQLAKEFNLPTATTSALTAVSAPLVLSKLKELSGSTSLPVFLKDNLSTFSSLLPSWAYALLPAGLLGGAAAATAATKPAAATAVKTQAAPAAHARVEPAAANTHVVREEEKKGGFLKSILPIIGLIILGGLAWLLLRGCQDKPAPVAAPAQNADETATAPASTTAADATPATLNIAVDETGNAVYSCRGQAGSESVLGSIRTVIAGVFGTDKCSLEIATGYSDTMPAADHLPAILGLMKGVPSSSVSIADKAVRFNAGDEADVAKLIEGAKGILPADFTVEAEPQLDVAAAVAGSINSAKQAISDLGDNTTADDLVRALNLQIINFATDSSEIPAENQEILDLAAAKLSALPEATLKIIGHTDNQASHEYNQQLSEERAVAVRDYLVSKGVPAERLSVQGASYDHPVASNATEQGRFQNRRIEFTLSQAGEQVAAVGNAPTSKATQVEANQAEAAQPAEAPAAAESK</sequence>
<evidence type="ECO:0000256" key="5">
    <source>
        <dbReference type="SAM" id="MobiDB-lite"/>
    </source>
</evidence>
<evidence type="ECO:0000313" key="8">
    <source>
        <dbReference type="EMBL" id="KDN25338.1"/>
    </source>
</evidence>
<dbReference type="Proteomes" id="UP000035860">
    <property type="component" value="Unassembled WGS sequence"/>
</dbReference>
<feature type="region of interest" description="Disordered" evidence="5">
    <location>
        <begin position="521"/>
        <end position="552"/>
    </location>
</feature>
<gene>
    <name evidence="8" type="ORF">MBO_04624</name>
</gene>
<feature type="domain" description="OmpA-like" evidence="7">
    <location>
        <begin position="398"/>
        <end position="515"/>
    </location>
</feature>
<comment type="subcellular location">
    <subcellularLocation>
        <location evidence="1">Cell outer membrane</location>
    </subcellularLocation>
</comment>
<dbReference type="RefSeq" id="WP_080702188.1">
    <property type="nucleotide sequence ID" value="NZ_AOMT01000021.1"/>
</dbReference>
<evidence type="ECO:0000256" key="1">
    <source>
        <dbReference type="ARBA" id="ARBA00004442"/>
    </source>
</evidence>
<organism evidence="8 9">
    <name type="scientific">Moraxella bovoculi 237</name>
    <dbReference type="NCBI Taxonomy" id="743974"/>
    <lineage>
        <taxon>Bacteria</taxon>
        <taxon>Pseudomonadati</taxon>
        <taxon>Pseudomonadota</taxon>
        <taxon>Gammaproteobacteria</taxon>
        <taxon>Moraxellales</taxon>
        <taxon>Moraxellaceae</taxon>
        <taxon>Moraxella</taxon>
    </lineage>
</organism>
<dbReference type="Gene3D" id="3.30.1330.60">
    <property type="entry name" value="OmpA-like domain"/>
    <property type="match status" value="1"/>
</dbReference>
<dbReference type="PANTHER" id="PTHR30329:SF21">
    <property type="entry name" value="LIPOPROTEIN YIAD-RELATED"/>
    <property type="match status" value="1"/>
</dbReference>
<dbReference type="OrthoDB" id="9782229at2"/>
<evidence type="ECO:0000256" key="3">
    <source>
        <dbReference type="ARBA" id="ARBA00023237"/>
    </source>
</evidence>
<evidence type="ECO:0000259" key="7">
    <source>
        <dbReference type="PROSITE" id="PS51123"/>
    </source>
</evidence>
<reference evidence="8 9" key="1">
    <citation type="journal article" date="2014" name="Genome Announc.">
        <title>Draft Genome Sequence of Moraxella bovoculi Strain 237T (ATCC BAA-1259T) Isolated from a Calf with Infectious Bovine Keratoconjunctivitis.</title>
        <authorList>
            <person name="Calcutt M.J."/>
            <person name="Foecking M.F."/>
            <person name="Martin N.T."/>
            <person name="Mhlanga-Mutangadura T."/>
            <person name="Reilly T.J."/>
        </authorList>
    </citation>
    <scope>NUCLEOTIDE SEQUENCE [LARGE SCALE GENOMIC DNA]</scope>
    <source>
        <strain evidence="8 9">237</strain>
    </source>
</reference>
<dbReference type="InterPro" id="IPR036737">
    <property type="entry name" value="OmpA-like_sf"/>
</dbReference>
<dbReference type="PANTHER" id="PTHR30329">
    <property type="entry name" value="STATOR ELEMENT OF FLAGELLAR MOTOR COMPLEX"/>
    <property type="match status" value="1"/>
</dbReference>
<dbReference type="eggNOG" id="COG2885">
    <property type="taxonomic scope" value="Bacteria"/>
</dbReference>
<name>A0A066UMA2_9GAMM</name>
<dbReference type="AlphaFoldDB" id="A0A066UMA2"/>
<dbReference type="Pfam" id="PF00691">
    <property type="entry name" value="OmpA"/>
    <property type="match status" value="1"/>
</dbReference>
<evidence type="ECO:0000256" key="4">
    <source>
        <dbReference type="PROSITE-ProRule" id="PRU00473"/>
    </source>
</evidence>
<evidence type="ECO:0000313" key="9">
    <source>
        <dbReference type="Proteomes" id="UP000035860"/>
    </source>
</evidence>
<keyword evidence="3" id="KW-0998">Cell outer membrane</keyword>
<dbReference type="InterPro" id="IPR006665">
    <property type="entry name" value="OmpA-like"/>
</dbReference>
<dbReference type="CDD" id="cd07185">
    <property type="entry name" value="OmpA_C-like"/>
    <property type="match status" value="1"/>
</dbReference>
<dbReference type="InterPro" id="IPR006664">
    <property type="entry name" value="OMP_bac"/>
</dbReference>
<dbReference type="GO" id="GO:0009279">
    <property type="term" value="C:cell outer membrane"/>
    <property type="evidence" value="ECO:0007669"/>
    <property type="project" value="UniProtKB-SubCell"/>
</dbReference>
<accession>A0A066UMA2</accession>
<feature type="compositionally biased region" description="Low complexity" evidence="5">
    <location>
        <begin position="238"/>
        <end position="250"/>
    </location>
</feature>
<dbReference type="PRINTS" id="PR01021">
    <property type="entry name" value="OMPADOMAIN"/>
</dbReference>
<feature type="transmembrane region" description="Helical" evidence="6">
    <location>
        <begin position="200"/>
        <end position="221"/>
    </location>
</feature>
<dbReference type="PRINTS" id="PR01023">
    <property type="entry name" value="NAFLGMOTY"/>
</dbReference>
<keyword evidence="6" id="KW-0812">Transmembrane</keyword>
<dbReference type="InterPro" id="IPR050330">
    <property type="entry name" value="Bact_OuterMem_StrucFunc"/>
</dbReference>
<feature type="region of interest" description="Disordered" evidence="5">
    <location>
        <begin position="230"/>
        <end position="250"/>
    </location>
</feature>
<dbReference type="SUPFAM" id="SSF103088">
    <property type="entry name" value="OmpA-like"/>
    <property type="match status" value="1"/>
</dbReference>
<evidence type="ECO:0000256" key="2">
    <source>
        <dbReference type="ARBA" id="ARBA00023136"/>
    </source>
</evidence>